<evidence type="ECO:0000313" key="8">
    <source>
        <dbReference type="EMBL" id="OWM90552.1"/>
    </source>
</evidence>
<keyword evidence="5" id="KW-0325">Glycoprotein</keyword>
<evidence type="ECO:0000256" key="3">
    <source>
        <dbReference type="ARBA" id="ARBA00022750"/>
    </source>
</evidence>
<keyword evidence="6" id="KW-0732">Signal</keyword>
<comment type="similarity">
    <text evidence="1">Belongs to the peptidase A1 family.</text>
</comment>
<keyword evidence="3" id="KW-0064">Aspartyl protease</keyword>
<dbReference type="InterPro" id="IPR021109">
    <property type="entry name" value="Peptidase_aspartic_dom_sf"/>
</dbReference>
<evidence type="ECO:0000256" key="1">
    <source>
        <dbReference type="ARBA" id="ARBA00007447"/>
    </source>
</evidence>
<dbReference type="SUPFAM" id="SSF50630">
    <property type="entry name" value="Acid proteases"/>
    <property type="match status" value="1"/>
</dbReference>
<dbReference type="PANTHER" id="PTHR47967">
    <property type="entry name" value="OS07G0603500 PROTEIN-RELATED"/>
    <property type="match status" value="1"/>
</dbReference>
<gene>
    <name evidence="8" type="ORF">CDL15_Pgr014855</name>
</gene>
<feature type="domain" description="Peptidase A1" evidence="7">
    <location>
        <begin position="111"/>
        <end position="455"/>
    </location>
</feature>
<sequence length="463" mass="50989">MNFPSSILAFLVALMAIVLTISSLPSSYSAHRAPPISFQTRMIHRSSPESPLYNPNVTPANLSRTAAIAAKTRRTYIARHKAGQSADGGDWAHAHAYTSPMTPFGLYQGEYIIRYSIGSDPPTETYGVPDTGSDLIWLQCLPCHRCYTQNIKYFDPAKSSSYSLISCNDELCTTNPHEHCEPPDRYCHYNLTYADESMTSGNLATETITFGDETSPSHMAQLYDMVIGCGHYNIDNREGNKSAIGPPGVVGLSWSSSSLLGQLAFNRFSYCASANQDPNAGHSLLKIGIPGALITGKETQTPLYSAPSGSYLVNVTDLMVDEERLNIPPALFRMGPKGRPGTIIDTGTTFSEFVPGAFNALVEYINAVQALQLQFPIKDSDFDLCFADISFAPKVTIMFENLNFELSKENTWEQIEPRKYCLAILRGDRINIIGMSQQKNVNVGYDLKNKVVSFKDMACPLMK</sequence>
<name>A0A218Y1Z0_PUNGR</name>
<dbReference type="InterPro" id="IPR032861">
    <property type="entry name" value="TAXi_N"/>
</dbReference>
<dbReference type="InterPro" id="IPR051708">
    <property type="entry name" value="Plant_Aspart_Prot_A1"/>
</dbReference>
<evidence type="ECO:0000256" key="2">
    <source>
        <dbReference type="ARBA" id="ARBA00022670"/>
    </source>
</evidence>
<dbReference type="GO" id="GO:0005576">
    <property type="term" value="C:extracellular region"/>
    <property type="evidence" value="ECO:0007669"/>
    <property type="project" value="TreeGrafter"/>
</dbReference>
<evidence type="ECO:0000313" key="9">
    <source>
        <dbReference type="Proteomes" id="UP000197138"/>
    </source>
</evidence>
<feature type="signal peptide" evidence="6">
    <location>
        <begin position="1"/>
        <end position="22"/>
    </location>
</feature>
<dbReference type="Pfam" id="PF14541">
    <property type="entry name" value="TAXi_C"/>
    <property type="match status" value="1"/>
</dbReference>
<evidence type="ECO:0000256" key="6">
    <source>
        <dbReference type="SAM" id="SignalP"/>
    </source>
</evidence>
<evidence type="ECO:0000256" key="4">
    <source>
        <dbReference type="ARBA" id="ARBA00022801"/>
    </source>
</evidence>
<dbReference type="InterPro" id="IPR032799">
    <property type="entry name" value="TAXi_C"/>
</dbReference>
<dbReference type="Pfam" id="PF14543">
    <property type="entry name" value="TAXi_N"/>
    <property type="match status" value="1"/>
</dbReference>
<dbReference type="PANTHER" id="PTHR47967:SF23">
    <property type="entry name" value="OS04G0448300 PROTEIN"/>
    <property type="match status" value="1"/>
</dbReference>
<reference evidence="9" key="1">
    <citation type="journal article" date="2017" name="Plant J.">
        <title>The pomegranate (Punica granatum L.) genome and the genomics of punicalagin biosynthesis.</title>
        <authorList>
            <person name="Qin G."/>
            <person name="Xu C."/>
            <person name="Ming R."/>
            <person name="Tang H."/>
            <person name="Guyot R."/>
            <person name="Kramer E.M."/>
            <person name="Hu Y."/>
            <person name="Yi X."/>
            <person name="Qi Y."/>
            <person name="Xu X."/>
            <person name="Gao Z."/>
            <person name="Pan H."/>
            <person name="Jian J."/>
            <person name="Tian Y."/>
            <person name="Yue Z."/>
            <person name="Xu Y."/>
        </authorList>
    </citation>
    <scope>NUCLEOTIDE SEQUENCE [LARGE SCALE GENOMIC DNA]</scope>
    <source>
        <strain evidence="9">cv. Dabenzi</strain>
    </source>
</reference>
<dbReference type="GO" id="GO:0006508">
    <property type="term" value="P:proteolysis"/>
    <property type="evidence" value="ECO:0007669"/>
    <property type="project" value="UniProtKB-KW"/>
</dbReference>
<feature type="chain" id="PRO_5012645939" description="Peptidase A1 domain-containing protein" evidence="6">
    <location>
        <begin position="23"/>
        <end position="463"/>
    </location>
</feature>
<dbReference type="EMBL" id="MTKT01000548">
    <property type="protein sequence ID" value="OWM90552.1"/>
    <property type="molecule type" value="Genomic_DNA"/>
</dbReference>
<organism evidence="8 9">
    <name type="scientific">Punica granatum</name>
    <name type="common">Pomegranate</name>
    <dbReference type="NCBI Taxonomy" id="22663"/>
    <lineage>
        <taxon>Eukaryota</taxon>
        <taxon>Viridiplantae</taxon>
        <taxon>Streptophyta</taxon>
        <taxon>Embryophyta</taxon>
        <taxon>Tracheophyta</taxon>
        <taxon>Spermatophyta</taxon>
        <taxon>Magnoliopsida</taxon>
        <taxon>eudicotyledons</taxon>
        <taxon>Gunneridae</taxon>
        <taxon>Pentapetalae</taxon>
        <taxon>rosids</taxon>
        <taxon>malvids</taxon>
        <taxon>Myrtales</taxon>
        <taxon>Lythraceae</taxon>
        <taxon>Punica</taxon>
    </lineage>
</organism>
<dbReference type="Gene3D" id="2.40.70.10">
    <property type="entry name" value="Acid Proteases"/>
    <property type="match status" value="2"/>
</dbReference>
<dbReference type="CDD" id="cd05476">
    <property type="entry name" value="pepsin_A_like_plant"/>
    <property type="match status" value="1"/>
</dbReference>
<dbReference type="Proteomes" id="UP000197138">
    <property type="component" value="Unassembled WGS sequence"/>
</dbReference>
<dbReference type="GO" id="GO:0004190">
    <property type="term" value="F:aspartic-type endopeptidase activity"/>
    <property type="evidence" value="ECO:0007669"/>
    <property type="project" value="UniProtKB-KW"/>
</dbReference>
<proteinExistence type="inferred from homology"/>
<accession>A0A218Y1Z0</accession>
<dbReference type="InterPro" id="IPR034161">
    <property type="entry name" value="Pepsin-like_plant"/>
</dbReference>
<comment type="caution">
    <text evidence="8">The sequence shown here is derived from an EMBL/GenBank/DDBJ whole genome shotgun (WGS) entry which is preliminary data.</text>
</comment>
<protein>
    <recommendedName>
        <fullName evidence="7">Peptidase A1 domain-containing protein</fullName>
    </recommendedName>
</protein>
<evidence type="ECO:0000256" key="5">
    <source>
        <dbReference type="ARBA" id="ARBA00023180"/>
    </source>
</evidence>
<dbReference type="AlphaFoldDB" id="A0A218Y1Z0"/>
<dbReference type="InterPro" id="IPR033121">
    <property type="entry name" value="PEPTIDASE_A1"/>
</dbReference>
<keyword evidence="2" id="KW-0645">Protease</keyword>
<dbReference type="PROSITE" id="PS51767">
    <property type="entry name" value="PEPTIDASE_A1"/>
    <property type="match status" value="1"/>
</dbReference>
<keyword evidence="4" id="KW-0378">Hydrolase</keyword>
<evidence type="ECO:0000259" key="7">
    <source>
        <dbReference type="PROSITE" id="PS51767"/>
    </source>
</evidence>